<dbReference type="PANTHER" id="PTHR42991">
    <property type="entry name" value="ALDEHYDE DEHYDROGENASE"/>
    <property type="match status" value="1"/>
</dbReference>
<dbReference type="InterPro" id="IPR016163">
    <property type="entry name" value="Ald_DH_C"/>
</dbReference>
<dbReference type="GeneID" id="87595984"/>
<dbReference type="EMBL" id="LILD01000003">
    <property type="protein sequence ID" value="KOO36935.1"/>
    <property type="molecule type" value="Genomic_DNA"/>
</dbReference>
<dbReference type="InterPro" id="IPR016161">
    <property type="entry name" value="Ald_DH/histidinol_DH"/>
</dbReference>
<dbReference type="InterPro" id="IPR015590">
    <property type="entry name" value="Aldehyde_DH_dom"/>
</dbReference>
<dbReference type="Gene3D" id="3.40.605.10">
    <property type="entry name" value="Aldehyde Dehydrogenase, Chain A, domain 1"/>
    <property type="match status" value="1"/>
</dbReference>
<gene>
    <name evidence="6" type="ORF">AMD02_16255</name>
</gene>
<dbReference type="InterPro" id="IPR029510">
    <property type="entry name" value="Ald_DH_CS_GLU"/>
</dbReference>
<dbReference type="GO" id="GO:0008911">
    <property type="term" value="F:lactaldehyde dehydrogenase (NAD+) activity"/>
    <property type="evidence" value="ECO:0007669"/>
    <property type="project" value="TreeGrafter"/>
</dbReference>
<accession>A0A0M0KDL5</accession>
<evidence type="ECO:0000256" key="3">
    <source>
        <dbReference type="PROSITE-ProRule" id="PRU10007"/>
    </source>
</evidence>
<dbReference type="InterPro" id="IPR016162">
    <property type="entry name" value="Ald_DH_N"/>
</dbReference>
<comment type="caution">
    <text evidence="6">The sequence shown here is derived from an EMBL/GenBank/DDBJ whole genome shotgun (WGS) entry which is preliminary data.</text>
</comment>
<proteinExistence type="inferred from homology"/>
<dbReference type="InterPro" id="IPR051020">
    <property type="entry name" value="ALDH-related_metabolic_enz"/>
</dbReference>
<evidence type="ECO:0000313" key="6">
    <source>
        <dbReference type="EMBL" id="KOO36935.1"/>
    </source>
</evidence>
<dbReference type="Gene3D" id="3.40.309.10">
    <property type="entry name" value="Aldehyde Dehydrogenase, Chain A, domain 2"/>
    <property type="match status" value="1"/>
</dbReference>
<dbReference type="RefSeq" id="WP_053432158.1">
    <property type="nucleotide sequence ID" value="NZ_CP040441.1"/>
</dbReference>
<evidence type="ECO:0000259" key="5">
    <source>
        <dbReference type="Pfam" id="PF00171"/>
    </source>
</evidence>
<dbReference type="CDD" id="cd07149">
    <property type="entry name" value="ALDH_y4uC"/>
    <property type="match status" value="1"/>
</dbReference>
<dbReference type="Pfam" id="PF00171">
    <property type="entry name" value="Aldedh"/>
    <property type="match status" value="1"/>
</dbReference>
<feature type="domain" description="Aldehyde dehydrogenase" evidence="5">
    <location>
        <begin position="14"/>
        <end position="472"/>
    </location>
</feature>
<evidence type="ECO:0000256" key="1">
    <source>
        <dbReference type="ARBA" id="ARBA00009986"/>
    </source>
</evidence>
<name>A0A0M0KDL5_ALKHA</name>
<organism evidence="6">
    <name type="scientific">Halalkalibacterium halodurans</name>
    <name type="common">Bacillus halodurans</name>
    <dbReference type="NCBI Taxonomy" id="86665"/>
    <lineage>
        <taxon>Bacteria</taxon>
        <taxon>Bacillati</taxon>
        <taxon>Bacillota</taxon>
        <taxon>Bacilli</taxon>
        <taxon>Bacillales</taxon>
        <taxon>Bacillaceae</taxon>
        <taxon>Halalkalibacterium (ex Joshi et al. 2022)</taxon>
    </lineage>
</organism>
<reference evidence="6" key="1">
    <citation type="submission" date="2015-08" db="EMBL/GenBank/DDBJ databases">
        <title>Complete DNA Sequence of Pseudomonas syringae pv. actinidiae, the Causal Agent of Kiwifruit Canker Disease.</title>
        <authorList>
            <person name="Rikkerink E.H.A."/>
            <person name="Fineran P.C."/>
        </authorList>
    </citation>
    <scope>NUCLEOTIDE SEQUENCE</scope>
    <source>
        <strain evidence="6">DSM 13666</strain>
    </source>
</reference>
<dbReference type="PATRIC" id="fig|136160.3.peg.4203"/>
<feature type="active site" evidence="3">
    <location>
        <position position="251"/>
    </location>
</feature>
<dbReference type="SUPFAM" id="SSF53720">
    <property type="entry name" value="ALDH-like"/>
    <property type="match status" value="1"/>
</dbReference>
<dbReference type="PANTHER" id="PTHR42991:SF1">
    <property type="entry name" value="ALDEHYDE DEHYDROGENASE"/>
    <property type="match status" value="1"/>
</dbReference>
<evidence type="ECO:0000256" key="4">
    <source>
        <dbReference type="RuleBase" id="RU003345"/>
    </source>
</evidence>
<dbReference type="PROSITE" id="PS00687">
    <property type="entry name" value="ALDEHYDE_DEHYDR_GLU"/>
    <property type="match status" value="1"/>
</dbReference>
<evidence type="ECO:0000256" key="2">
    <source>
        <dbReference type="ARBA" id="ARBA00023002"/>
    </source>
</evidence>
<keyword evidence="2 4" id="KW-0560">Oxidoreductase</keyword>
<protein>
    <submittedName>
        <fullName evidence="6">Aldehyde dehydrogenase</fullName>
    </submittedName>
</protein>
<sequence length="481" mass="51579">MSKQSANPFVNGVWITSDDRQTVDITSPYSGEVIGYQVLATTVDVEQALQTVHEAKDEIASIPTYERARILKKASSLLELQKERFAKLISLELGKPLKNTMDEVSRSIETLELSGEEAKRLVGETIPGDASERGGQSYASVFRVPVGVVAAITPFNAPLNLVCHKIGPAFAAGNTTILKPAPQTTLIATEFLKLLHEAGLPENAVNMVLGGVEVGQQIVKDGRVNIISFTGGTVASKNICELAGMKKVLLELGGNAPTVVHEDADVIEVAKQVAKTGFSNSGQSCISVQRLYVHRSIVNTLTETLKEEILKLKVGDPLLPDTDVGTLVDVKAANRIREWIDEAVKAGATIVCGGEQKGASVSPTLLINPPKTANVVCQEVFGPVVSILTYDTIDEAIAEANDSDFGLQAGIFTNQMDTAYKFANALHTGGVIINGTSNFRLDHWPYGGVKNSGIGREGPHYAIQEMTETKMIVFQLPSKQT</sequence>
<dbReference type="AlphaFoldDB" id="A0A0M0KDL5"/>
<comment type="similarity">
    <text evidence="1 4">Belongs to the aldehyde dehydrogenase family.</text>
</comment>